<dbReference type="STRING" id="765420.OSCT_0928"/>
<protein>
    <submittedName>
        <fullName evidence="1">Uncharacterized protein</fullName>
    </submittedName>
</protein>
<accession>E1IC77</accession>
<sequence length="267" mass="30506">MEQPLIWLKHQFTRHEFDFEVVNNEAIRSGFRIELASGRMVEFPLLAFEFEDMLGNSYIRLSINPLVERHDQPLPAAMAQRIAHLNHEAAWVRLTIDSDGDLELCGDLPIALAHEQAFDLLLQALVDYASVIYEPAHEFMDGREEESAPSNDLQGLAQHFAQQYHTELNMDYSVESLERFEANIDDEYRDFLRTEGLLDANTEAFGAYIGEVLVHQGTGAWNISEPRTESSVEVGSRRYQPLRMARAFLESSEALRPSALIRRALVR</sequence>
<gene>
    <name evidence="1" type="ORF">OSCT_0928</name>
</gene>
<name>E1IC77_9CHLR</name>
<organism evidence="1 2">
    <name type="scientific">Oscillochloris trichoides DG-6</name>
    <dbReference type="NCBI Taxonomy" id="765420"/>
    <lineage>
        <taxon>Bacteria</taxon>
        <taxon>Bacillati</taxon>
        <taxon>Chloroflexota</taxon>
        <taxon>Chloroflexia</taxon>
        <taxon>Chloroflexales</taxon>
        <taxon>Chloroflexineae</taxon>
        <taxon>Oscillochloridaceae</taxon>
        <taxon>Oscillochloris</taxon>
    </lineage>
</organism>
<reference evidence="1 2" key="1">
    <citation type="journal article" date="2011" name="J. Bacteriol.">
        <title>Draft genome sequence of the anoxygenic filamentous phototrophic bacterium Oscillochloris trichoides subsp. DG-6.</title>
        <authorList>
            <person name="Kuznetsov B.B."/>
            <person name="Ivanovsky R.N."/>
            <person name="Keppen O.I."/>
            <person name="Sukhacheva M.V."/>
            <person name="Bumazhkin B.K."/>
            <person name="Patutina E.O."/>
            <person name="Beletsky A.V."/>
            <person name="Mardanov A.V."/>
            <person name="Baslerov R.V."/>
            <person name="Panteleeva A.N."/>
            <person name="Kolganova T.V."/>
            <person name="Ravin N.V."/>
            <person name="Skryabin K.G."/>
        </authorList>
    </citation>
    <scope>NUCLEOTIDE SEQUENCE [LARGE SCALE GENOMIC DNA]</scope>
    <source>
        <strain evidence="1 2">DG-6</strain>
    </source>
</reference>
<dbReference type="AlphaFoldDB" id="E1IC77"/>
<dbReference type="OrthoDB" id="3212317at2"/>
<dbReference type="Proteomes" id="UP000054010">
    <property type="component" value="Unassembled WGS sequence"/>
</dbReference>
<dbReference type="HOGENOM" id="CLU_1041487_0_0_0"/>
<dbReference type="EMBL" id="ADVR01000022">
    <property type="protein sequence ID" value="EFO81194.1"/>
    <property type="molecule type" value="Genomic_DNA"/>
</dbReference>
<keyword evidence="2" id="KW-1185">Reference proteome</keyword>
<proteinExistence type="predicted"/>
<evidence type="ECO:0000313" key="1">
    <source>
        <dbReference type="EMBL" id="EFO81194.1"/>
    </source>
</evidence>
<comment type="caution">
    <text evidence="1">The sequence shown here is derived from an EMBL/GenBank/DDBJ whole genome shotgun (WGS) entry which is preliminary data.</text>
</comment>
<evidence type="ECO:0000313" key="2">
    <source>
        <dbReference type="Proteomes" id="UP000054010"/>
    </source>
</evidence>